<dbReference type="RefSeq" id="WP_184933979.1">
    <property type="nucleotide sequence ID" value="NZ_JACHJV010000001.1"/>
</dbReference>
<name>A0A7W7VTF3_KITKI</name>
<evidence type="ECO:0000313" key="4">
    <source>
        <dbReference type="EMBL" id="MBB4921688.1"/>
    </source>
</evidence>
<feature type="signal peptide" evidence="3">
    <location>
        <begin position="1"/>
        <end position="25"/>
    </location>
</feature>
<keyword evidence="5" id="KW-1185">Reference proteome</keyword>
<accession>A0A7W7VTF3</accession>
<dbReference type="EMBL" id="JACHJV010000001">
    <property type="protein sequence ID" value="MBB4921688.1"/>
    <property type="molecule type" value="Genomic_DNA"/>
</dbReference>
<protein>
    <recommendedName>
        <fullName evidence="6">Gram-positive cocci surface proteins LPxTG domain-containing protein</fullName>
    </recommendedName>
</protein>
<feature type="region of interest" description="Disordered" evidence="1">
    <location>
        <begin position="166"/>
        <end position="217"/>
    </location>
</feature>
<feature type="region of interest" description="Disordered" evidence="1">
    <location>
        <begin position="265"/>
        <end position="292"/>
    </location>
</feature>
<gene>
    <name evidence="4" type="ORF">FHR34_000681</name>
</gene>
<evidence type="ECO:0000256" key="2">
    <source>
        <dbReference type="SAM" id="Phobius"/>
    </source>
</evidence>
<feature type="chain" id="PRO_5039543056" description="Gram-positive cocci surface proteins LPxTG domain-containing protein" evidence="3">
    <location>
        <begin position="26"/>
        <end position="338"/>
    </location>
</feature>
<feature type="compositionally biased region" description="Low complexity" evidence="1">
    <location>
        <begin position="200"/>
        <end position="217"/>
    </location>
</feature>
<evidence type="ECO:0000256" key="3">
    <source>
        <dbReference type="SAM" id="SignalP"/>
    </source>
</evidence>
<keyword evidence="2" id="KW-1133">Transmembrane helix</keyword>
<feature type="transmembrane region" description="Helical" evidence="2">
    <location>
        <begin position="309"/>
        <end position="330"/>
    </location>
</feature>
<evidence type="ECO:0000313" key="5">
    <source>
        <dbReference type="Proteomes" id="UP000540506"/>
    </source>
</evidence>
<evidence type="ECO:0000256" key="1">
    <source>
        <dbReference type="SAM" id="MobiDB-lite"/>
    </source>
</evidence>
<keyword evidence="3" id="KW-0732">Signal</keyword>
<dbReference type="Proteomes" id="UP000540506">
    <property type="component" value="Unassembled WGS sequence"/>
</dbReference>
<feature type="compositionally biased region" description="Low complexity" evidence="1">
    <location>
        <begin position="265"/>
        <end position="281"/>
    </location>
</feature>
<dbReference type="AlphaFoldDB" id="A0A7W7VTF3"/>
<organism evidence="4 5">
    <name type="scientific">Kitasatospora kifunensis</name>
    <name type="common">Streptomyces kifunensis</name>
    <dbReference type="NCBI Taxonomy" id="58351"/>
    <lineage>
        <taxon>Bacteria</taxon>
        <taxon>Bacillati</taxon>
        <taxon>Actinomycetota</taxon>
        <taxon>Actinomycetes</taxon>
        <taxon>Kitasatosporales</taxon>
        <taxon>Streptomycetaceae</taxon>
        <taxon>Kitasatospora</taxon>
    </lineage>
</organism>
<feature type="compositionally biased region" description="Low complexity" evidence="1">
    <location>
        <begin position="178"/>
        <end position="190"/>
    </location>
</feature>
<sequence>MHHPLRRTLPALAALGIAVTAPLLAAGPAQAHDGARCDDAGISYSTDGGSSWITSGGLSGTTGTVQVKLDGTAGKGCSYQVSLASYSTQGGSWASSGTQTFLGWATATLTRDKSQATLDISAHLPQCYGQIDLYSGSVKHDGVSAPAPHYPTGVYGGDLISAWNGGAPCQSPAPTPTPSASVPVLPTPSAGASLPGTPLPSQSATGSPSPSAAVPSASASAPATVAPSASASRSASASASASATKPSASATALASGSASASAVAVASPSSPAPTGSAAATGEPVGTPSVKPVSATPTGLAFTGTNGTQLTAFAGGGAALLVVGAGAVFFARRRSSAQR</sequence>
<reference evidence="4 5" key="1">
    <citation type="submission" date="2020-08" db="EMBL/GenBank/DDBJ databases">
        <title>Sequencing the genomes of 1000 actinobacteria strains.</title>
        <authorList>
            <person name="Klenk H.-P."/>
        </authorList>
    </citation>
    <scope>NUCLEOTIDE SEQUENCE [LARGE SCALE GENOMIC DNA]</scope>
    <source>
        <strain evidence="4 5">DSM 41654</strain>
    </source>
</reference>
<proteinExistence type="predicted"/>
<evidence type="ECO:0008006" key="6">
    <source>
        <dbReference type="Google" id="ProtNLM"/>
    </source>
</evidence>
<keyword evidence="2" id="KW-0812">Transmembrane</keyword>
<keyword evidence="2" id="KW-0472">Membrane</keyword>
<comment type="caution">
    <text evidence="4">The sequence shown here is derived from an EMBL/GenBank/DDBJ whole genome shotgun (WGS) entry which is preliminary data.</text>
</comment>